<accession>A0A0L6U9E6</accession>
<feature type="region of interest" description="Disordered" evidence="1">
    <location>
        <begin position="1"/>
        <end position="27"/>
    </location>
</feature>
<feature type="non-terminal residue" evidence="2">
    <location>
        <position position="112"/>
    </location>
</feature>
<dbReference type="AlphaFoldDB" id="A0A0L6U9E6"/>
<dbReference type="EMBL" id="LAVV01013983">
    <property type="protein sequence ID" value="KNZ45141.1"/>
    <property type="molecule type" value="Genomic_DNA"/>
</dbReference>
<protein>
    <recommendedName>
        <fullName evidence="4">Myb/SANT-like domain-containing protein</fullName>
    </recommendedName>
</protein>
<reference evidence="2 3" key="1">
    <citation type="submission" date="2015-08" db="EMBL/GenBank/DDBJ databases">
        <title>Next Generation Sequencing and Analysis of the Genome of Puccinia sorghi L Schw, the Causal Agent of Maize Common Rust.</title>
        <authorList>
            <person name="Rochi L."/>
            <person name="Burguener G."/>
            <person name="Darino M."/>
            <person name="Turjanski A."/>
            <person name="Kreff E."/>
            <person name="Dieguez M.J."/>
            <person name="Sacco F."/>
        </authorList>
    </citation>
    <scope>NUCLEOTIDE SEQUENCE [LARGE SCALE GENOMIC DNA]</scope>
    <source>
        <strain evidence="2 3">RO10H11247</strain>
    </source>
</reference>
<evidence type="ECO:0008006" key="4">
    <source>
        <dbReference type="Google" id="ProtNLM"/>
    </source>
</evidence>
<evidence type="ECO:0000313" key="3">
    <source>
        <dbReference type="Proteomes" id="UP000037035"/>
    </source>
</evidence>
<comment type="caution">
    <text evidence="2">The sequence shown here is derived from an EMBL/GenBank/DDBJ whole genome shotgun (WGS) entry which is preliminary data.</text>
</comment>
<organism evidence="2 3">
    <name type="scientific">Puccinia sorghi</name>
    <dbReference type="NCBI Taxonomy" id="27349"/>
    <lineage>
        <taxon>Eukaryota</taxon>
        <taxon>Fungi</taxon>
        <taxon>Dikarya</taxon>
        <taxon>Basidiomycota</taxon>
        <taxon>Pucciniomycotina</taxon>
        <taxon>Pucciniomycetes</taxon>
        <taxon>Pucciniales</taxon>
        <taxon>Pucciniaceae</taxon>
        <taxon>Puccinia</taxon>
    </lineage>
</organism>
<keyword evidence="3" id="KW-1185">Reference proteome</keyword>
<evidence type="ECO:0000256" key="1">
    <source>
        <dbReference type="SAM" id="MobiDB-lite"/>
    </source>
</evidence>
<proteinExistence type="predicted"/>
<evidence type="ECO:0000313" key="2">
    <source>
        <dbReference type="EMBL" id="KNZ45141.1"/>
    </source>
</evidence>
<gene>
    <name evidence="2" type="ORF">VP01_8440g1</name>
</gene>
<dbReference type="Proteomes" id="UP000037035">
    <property type="component" value="Unassembled WGS sequence"/>
</dbReference>
<sequence length="112" mass="12767">MAQPSSNNQSSSPLKEPQTTLKQQKPLTTSMTMMSILTIFSYWSQPTLKPEPKKKELMGFQKVENTIQDSKLLLITTLNKSLKSKLSQGFKKDYDTFLACKDANRFGWDEIS</sequence>
<name>A0A0L6U9E6_9BASI</name>
<dbReference type="VEuPathDB" id="FungiDB:VP01_8440g1"/>